<feature type="non-terminal residue" evidence="1">
    <location>
        <position position="1"/>
    </location>
</feature>
<dbReference type="Proteomes" id="UP000526184">
    <property type="component" value="Unassembled WGS sequence"/>
</dbReference>
<protein>
    <submittedName>
        <fullName evidence="1">Uncharacterized protein</fullName>
    </submittedName>
</protein>
<sequence>KIENGRYLPSFNLDYGYKDILSVRNSIENREIDTSLDINLKYRNIYSSLGFDTDYKSFNPRVNLGINFDISRLNIDSSLEYNKRFRALFALKFDVVK</sequence>
<organism evidence="1 2">
    <name type="scientific">Streptobacillus felis</name>
    <dbReference type="NCBI Taxonomy" id="1384509"/>
    <lineage>
        <taxon>Bacteria</taxon>
        <taxon>Fusobacteriati</taxon>
        <taxon>Fusobacteriota</taxon>
        <taxon>Fusobacteriia</taxon>
        <taxon>Fusobacteriales</taxon>
        <taxon>Leptotrichiaceae</taxon>
        <taxon>Streptobacillus</taxon>
    </lineage>
</organism>
<dbReference type="EMBL" id="JABMKT010000012">
    <property type="protein sequence ID" value="NYV27824.1"/>
    <property type="molecule type" value="Genomic_DNA"/>
</dbReference>
<evidence type="ECO:0000313" key="2">
    <source>
        <dbReference type="Proteomes" id="UP000526184"/>
    </source>
</evidence>
<gene>
    <name evidence="1" type="ORF">HP397_03160</name>
</gene>
<reference evidence="1 2" key="1">
    <citation type="submission" date="2020-05" db="EMBL/GenBank/DDBJ databases">
        <title>Streptobacillus felis strain LHL191014123.</title>
        <authorList>
            <person name="Fawzy A."/>
            <person name="Rau J."/>
            <person name="Risse K."/>
            <person name="Schauerte N."/>
            <person name="Geiger C."/>
            <person name="Blom J."/>
            <person name="Imirzalioglu C."/>
            <person name="Falgenhauer J."/>
            <person name="Bach A."/>
            <person name="Herden C."/>
            <person name="Eisenberg T."/>
        </authorList>
    </citation>
    <scope>NUCLEOTIDE SEQUENCE [LARGE SCALE GENOMIC DNA]</scope>
    <source>
        <strain evidence="1 2">LHL191014123</strain>
    </source>
</reference>
<evidence type="ECO:0000313" key="1">
    <source>
        <dbReference type="EMBL" id="NYV27824.1"/>
    </source>
</evidence>
<accession>A0A7Z0PF02</accession>
<dbReference type="RefSeq" id="WP_180135839.1">
    <property type="nucleotide sequence ID" value="NZ_JABMKT010000012.1"/>
</dbReference>
<keyword evidence="2" id="KW-1185">Reference proteome</keyword>
<comment type="caution">
    <text evidence="1">The sequence shown here is derived from an EMBL/GenBank/DDBJ whole genome shotgun (WGS) entry which is preliminary data.</text>
</comment>
<dbReference type="AlphaFoldDB" id="A0A7Z0PF02"/>
<proteinExistence type="predicted"/>
<name>A0A7Z0PF02_9FUSO</name>